<evidence type="ECO:0000256" key="5">
    <source>
        <dbReference type="ARBA" id="ARBA00022679"/>
    </source>
</evidence>
<evidence type="ECO:0000256" key="4">
    <source>
        <dbReference type="ARBA" id="ARBA00022553"/>
    </source>
</evidence>
<dbReference type="Pfam" id="PF07701">
    <property type="entry name" value="HNOBA"/>
    <property type="match status" value="2"/>
</dbReference>
<evidence type="ECO:0000259" key="14">
    <source>
        <dbReference type="PROSITE" id="PS50109"/>
    </source>
</evidence>
<sequence>MSTSGTSALSRIPSEEFLRAFPFYFAWDADDRIVETGPSLVKVCLDAMPGARVQDLFESVRPAGEFSGAMARTLTDRLLLLRCRQSQCMLRGQVILLEEPYLGIMLATPWLTDPDQVETLRLNVRDFAVHDQTLDLLQVLQAQRMASEDLIRLNKRLTEQRTRLNEQEATSRKLALVAARTDNAVVVTDAQGRIEWTNEGFTRMTGWKLSEVIGRKPGSFLQGPGTDPATVRLISSSLKQHTSVKAEILNYHRSGRRYWTAMEIQPIRNELGDVVNFMAIESDITQRKLDEKRRRLEYGASRILTESGSTRGVCARVIQKICQQLGWPAGFLWMLDVDEKNLRLAELWHDPQQDIAALVALKQQASFAAGEGTPGLVLQKAQIQWTRDLAQHTENPRAITALTCGLRGCIGFPIVAGGQVLGVVELFASEVVDPDEALLQALSSIGNQMGQFIVRKSSEDQLARSNALMKGVVDGAAYTIISCTPDGTITTFNKAAEMQLGYTAEEIIGRTTPAIFHLPEEVEARAKALSQELGYTVEPGFEAFVAKSRLGAPDENEWTYVRKDGSRYPVRLSVTTLFDPQGKIIGSLGIASDITALKRSAQELLQAKEMAESANQAKSDFLATMSHEIRTPMNGIIGMSSLLLDTPLSPRQREMVDAVRFSGDALMTIIEDILDFSKIEARKLDLVQEAFRLDSVISGVVDLLHHKAASRSIALLVRVAPDVPESFMGDPGRLRQILMNLVGNGLKFTDEGSIRIQVSRLGTTADGAADLEISVTDTGIGMTEEQQQRLFQAFTQVDSSSKRRFGGTGLGLAISRRLVELMGGSIGVQSRRGEGSRFWVRLPLPIIESPKAPAQDVAAAGASCAALPTAPADGIRPRILLVEDNEVNARMASMMLEKHGFPAEVARDGEEAVERFASGVYDGILMDCHMPHMDGYEATRAIRELEASPLWTRPRCRIIAMTANVQTGEREHCLAAGMDDYLSKPLRAKPLLDALSHVHAHAAPRPHEALATP</sequence>
<name>A0A7W7YGK8_9BACT</name>
<feature type="domain" description="Histidine kinase" evidence="14">
    <location>
        <begin position="624"/>
        <end position="846"/>
    </location>
</feature>
<dbReference type="InterPro" id="IPR011006">
    <property type="entry name" value="CheY-like_superfamily"/>
</dbReference>
<dbReference type="InterPro" id="IPR001610">
    <property type="entry name" value="PAC"/>
</dbReference>
<dbReference type="SMART" id="SM00387">
    <property type="entry name" value="HATPase_c"/>
    <property type="match status" value="1"/>
</dbReference>
<keyword evidence="8" id="KW-0067">ATP-binding</keyword>
<dbReference type="SUPFAM" id="SSF55781">
    <property type="entry name" value="GAF domain-like"/>
    <property type="match status" value="1"/>
</dbReference>
<dbReference type="SMART" id="SM00065">
    <property type="entry name" value="GAF"/>
    <property type="match status" value="1"/>
</dbReference>
<dbReference type="InterPro" id="IPR005467">
    <property type="entry name" value="His_kinase_dom"/>
</dbReference>
<feature type="domain" description="PAS" evidence="16">
    <location>
        <begin position="465"/>
        <end position="536"/>
    </location>
</feature>
<dbReference type="PANTHER" id="PTHR45339">
    <property type="entry name" value="HYBRID SIGNAL TRANSDUCTION HISTIDINE KINASE J"/>
    <property type="match status" value="1"/>
</dbReference>
<gene>
    <name evidence="18" type="ORF">HNQ65_005086</name>
</gene>
<evidence type="ECO:0000259" key="17">
    <source>
        <dbReference type="PROSITE" id="PS50113"/>
    </source>
</evidence>
<dbReference type="SMART" id="SM00448">
    <property type="entry name" value="REC"/>
    <property type="match status" value="1"/>
</dbReference>
<evidence type="ECO:0000256" key="8">
    <source>
        <dbReference type="ARBA" id="ARBA00022840"/>
    </source>
</evidence>
<dbReference type="SUPFAM" id="SSF47384">
    <property type="entry name" value="Homodimeric domain of signal transducing histidine kinase"/>
    <property type="match status" value="1"/>
</dbReference>
<proteinExistence type="predicted"/>
<dbReference type="Gene3D" id="3.40.50.2300">
    <property type="match status" value="1"/>
</dbReference>
<organism evidence="18 19">
    <name type="scientific">Prosthecobacter vanneervenii</name>
    <dbReference type="NCBI Taxonomy" id="48466"/>
    <lineage>
        <taxon>Bacteria</taxon>
        <taxon>Pseudomonadati</taxon>
        <taxon>Verrucomicrobiota</taxon>
        <taxon>Verrucomicrobiia</taxon>
        <taxon>Verrucomicrobiales</taxon>
        <taxon>Verrucomicrobiaceae</taxon>
        <taxon>Prosthecobacter</taxon>
    </lineage>
</organism>
<comment type="caution">
    <text evidence="18">The sequence shown here is derived from an EMBL/GenBank/DDBJ whole genome shotgun (WGS) entry which is preliminary data.</text>
</comment>
<reference evidence="18 19" key="1">
    <citation type="submission" date="2020-08" db="EMBL/GenBank/DDBJ databases">
        <title>Genomic Encyclopedia of Type Strains, Phase IV (KMG-IV): sequencing the most valuable type-strain genomes for metagenomic binning, comparative biology and taxonomic classification.</title>
        <authorList>
            <person name="Goeker M."/>
        </authorList>
    </citation>
    <scope>NUCLEOTIDE SEQUENCE [LARGE SCALE GENOMIC DNA]</scope>
    <source>
        <strain evidence="18 19">DSM 12252</strain>
    </source>
</reference>
<evidence type="ECO:0000313" key="18">
    <source>
        <dbReference type="EMBL" id="MBB5035475.1"/>
    </source>
</evidence>
<dbReference type="Gene3D" id="1.10.287.130">
    <property type="match status" value="1"/>
</dbReference>
<keyword evidence="4 13" id="KW-0597">Phosphoprotein</keyword>
<dbReference type="SMART" id="SM00091">
    <property type="entry name" value="PAS"/>
    <property type="match status" value="2"/>
</dbReference>
<dbReference type="SUPFAM" id="SSF55785">
    <property type="entry name" value="PYP-like sensor domain (PAS domain)"/>
    <property type="match status" value="2"/>
</dbReference>
<feature type="domain" description="PAC" evidence="17">
    <location>
        <begin position="242"/>
        <end position="296"/>
    </location>
</feature>
<evidence type="ECO:0000259" key="15">
    <source>
        <dbReference type="PROSITE" id="PS50110"/>
    </source>
</evidence>
<dbReference type="InterPro" id="IPR042463">
    <property type="entry name" value="HNOB_dom_associated_sf"/>
</dbReference>
<accession>A0A7W7YGK8</accession>
<dbReference type="InterPro" id="IPR011645">
    <property type="entry name" value="HNOB_dom_associated"/>
</dbReference>
<feature type="domain" description="Response regulatory" evidence="15">
    <location>
        <begin position="878"/>
        <end position="999"/>
    </location>
</feature>
<dbReference type="PROSITE" id="PS50109">
    <property type="entry name" value="HIS_KIN"/>
    <property type="match status" value="1"/>
</dbReference>
<dbReference type="EC" id="4.6.1.2" evidence="2"/>
<dbReference type="InterPro" id="IPR000014">
    <property type="entry name" value="PAS"/>
</dbReference>
<dbReference type="Pfam" id="PF02518">
    <property type="entry name" value="HATPase_c"/>
    <property type="match status" value="1"/>
</dbReference>
<dbReference type="PRINTS" id="PR00344">
    <property type="entry name" value="BCTRLSENSOR"/>
</dbReference>
<evidence type="ECO:0000256" key="10">
    <source>
        <dbReference type="ARBA" id="ARBA00023293"/>
    </source>
</evidence>
<keyword evidence="5" id="KW-0808">Transferase</keyword>
<dbReference type="InterPro" id="IPR003018">
    <property type="entry name" value="GAF"/>
</dbReference>
<dbReference type="InterPro" id="IPR004358">
    <property type="entry name" value="Sig_transdc_His_kin-like_C"/>
</dbReference>
<evidence type="ECO:0000256" key="12">
    <source>
        <dbReference type="ARBA" id="ARBA00068150"/>
    </source>
</evidence>
<dbReference type="Gene3D" id="3.30.450.40">
    <property type="match status" value="1"/>
</dbReference>
<dbReference type="CDD" id="cd00130">
    <property type="entry name" value="PAS"/>
    <property type="match status" value="2"/>
</dbReference>
<evidence type="ECO:0000313" key="19">
    <source>
        <dbReference type="Proteomes" id="UP000590740"/>
    </source>
</evidence>
<keyword evidence="9" id="KW-0902">Two-component regulatory system</keyword>
<evidence type="ECO:0000256" key="2">
    <source>
        <dbReference type="ARBA" id="ARBA00012202"/>
    </source>
</evidence>
<dbReference type="CDD" id="cd16922">
    <property type="entry name" value="HATPase_EvgS-ArcB-TorS-like"/>
    <property type="match status" value="1"/>
</dbReference>
<comment type="subunit">
    <text evidence="11">At low DSF concentrations, interacts with RpfF.</text>
</comment>
<dbReference type="Pfam" id="PF13426">
    <property type="entry name" value="PAS_9"/>
    <property type="match status" value="2"/>
</dbReference>
<feature type="domain" description="PAC" evidence="17">
    <location>
        <begin position="554"/>
        <end position="606"/>
    </location>
</feature>
<keyword evidence="19" id="KW-1185">Reference proteome</keyword>
<dbReference type="Proteomes" id="UP000590740">
    <property type="component" value="Unassembled WGS sequence"/>
</dbReference>
<dbReference type="NCBIfam" id="TIGR00229">
    <property type="entry name" value="sensory_box"/>
    <property type="match status" value="2"/>
</dbReference>
<evidence type="ECO:0000256" key="13">
    <source>
        <dbReference type="PROSITE-ProRule" id="PRU00169"/>
    </source>
</evidence>
<evidence type="ECO:0000256" key="7">
    <source>
        <dbReference type="ARBA" id="ARBA00022777"/>
    </source>
</evidence>
<dbReference type="InterPro" id="IPR003594">
    <property type="entry name" value="HATPase_dom"/>
</dbReference>
<evidence type="ECO:0000256" key="1">
    <source>
        <dbReference type="ARBA" id="ARBA00000085"/>
    </source>
</evidence>
<dbReference type="PROSITE" id="PS50113">
    <property type="entry name" value="PAC"/>
    <property type="match status" value="2"/>
</dbReference>
<dbReference type="Gene3D" id="3.30.450.260">
    <property type="entry name" value="Haem NO binding associated domain"/>
    <property type="match status" value="1"/>
</dbReference>
<dbReference type="InterPro" id="IPR029016">
    <property type="entry name" value="GAF-like_dom_sf"/>
</dbReference>
<comment type="catalytic activity">
    <reaction evidence="1">
        <text>ATP + protein L-histidine = ADP + protein N-phospho-L-histidine.</text>
        <dbReference type="EC" id="2.7.13.3"/>
    </reaction>
</comment>
<keyword evidence="7" id="KW-0418">Kinase</keyword>
<evidence type="ECO:0000256" key="6">
    <source>
        <dbReference type="ARBA" id="ARBA00022741"/>
    </source>
</evidence>
<feature type="domain" description="PAS" evidence="16">
    <location>
        <begin position="170"/>
        <end position="215"/>
    </location>
</feature>
<dbReference type="InterPro" id="IPR036890">
    <property type="entry name" value="HATPase_C_sf"/>
</dbReference>
<dbReference type="InterPro" id="IPR035965">
    <property type="entry name" value="PAS-like_dom_sf"/>
</dbReference>
<dbReference type="EMBL" id="JACHIG010000017">
    <property type="protein sequence ID" value="MBB5035475.1"/>
    <property type="molecule type" value="Genomic_DNA"/>
</dbReference>
<keyword evidence="10" id="KW-0141">cGMP biosynthesis</keyword>
<evidence type="ECO:0000256" key="11">
    <source>
        <dbReference type="ARBA" id="ARBA00064003"/>
    </source>
</evidence>
<dbReference type="RefSeq" id="WP_184344306.1">
    <property type="nucleotide sequence ID" value="NZ_JACHIG010000017.1"/>
</dbReference>
<dbReference type="AlphaFoldDB" id="A0A7W7YGK8"/>
<evidence type="ECO:0000256" key="9">
    <source>
        <dbReference type="ARBA" id="ARBA00023012"/>
    </source>
</evidence>
<dbReference type="SMART" id="SM00388">
    <property type="entry name" value="HisKA"/>
    <property type="match status" value="1"/>
</dbReference>
<dbReference type="Gene3D" id="3.30.565.10">
    <property type="entry name" value="Histidine kinase-like ATPase, C-terminal domain"/>
    <property type="match status" value="1"/>
</dbReference>
<dbReference type="InterPro" id="IPR000700">
    <property type="entry name" value="PAS-assoc_C"/>
</dbReference>
<dbReference type="InterPro" id="IPR036097">
    <property type="entry name" value="HisK_dim/P_sf"/>
</dbReference>
<dbReference type="CDD" id="cd00082">
    <property type="entry name" value="HisKA"/>
    <property type="match status" value="1"/>
</dbReference>
<dbReference type="GO" id="GO:0000155">
    <property type="term" value="F:phosphorelay sensor kinase activity"/>
    <property type="evidence" value="ECO:0007669"/>
    <property type="project" value="InterPro"/>
</dbReference>
<dbReference type="SUPFAM" id="SSF52172">
    <property type="entry name" value="CheY-like"/>
    <property type="match status" value="1"/>
</dbReference>
<dbReference type="Pfam" id="PF00512">
    <property type="entry name" value="HisKA"/>
    <property type="match status" value="1"/>
</dbReference>
<dbReference type="EC" id="2.7.13.3" evidence="3"/>
<keyword evidence="6" id="KW-0547">Nucleotide-binding</keyword>
<dbReference type="FunFam" id="1.10.287.130:FF:000002">
    <property type="entry name" value="Two-component osmosensing histidine kinase"/>
    <property type="match status" value="1"/>
</dbReference>
<dbReference type="GO" id="GO:0005524">
    <property type="term" value="F:ATP binding"/>
    <property type="evidence" value="ECO:0007669"/>
    <property type="project" value="UniProtKB-KW"/>
</dbReference>
<dbReference type="PANTHER" id="PTHR45339:SF1">
    <property type="entry name" value="HYBRID SIGNAL TRANSDUCTION HISTIDINE KINASE J"/>
    <property type="match status" value="1"/>
</dbReference>
<dbReference type="SMART" id="SM00086">
    <property type="entry name" value="PAC"/>
    <property type="match status" value="2"/>
</dbReference>
<dbReference type="Pfam" id="PF13185">
    <property type="entry name" value="GAF_2"/>
    <property type="match status" value="1"/>
</dbReference>
<protein>
    <recommendedName>
        <fullName evidence="12">Sensory/regulatory protein RpfC</fullName>
        <ecNumber evidence="3">2.7.13.3</ecNumber>
        <ecNumber evidence="2">4.6.1.2</ecNumber>
    </recommendedName>
</protein>
<evidence type="ECO:0000259" key="16">
    <source>
        <dbReference type="PROSITE" id="PS50112"/>
    </source>
</evidence>
<feature type="modified residue" description="4-aspartylphosphate" evidence="13">
    <location>
        <position position="927"/>
    </location>
</feature>
<dbReference type="FunFam" id="3.30.565.10:FF:000010">
    <property type="entry name" value="Sensor histidine kinase RcsC"/>
    <property type="match status" value="1"/>
</dbReference>
<dbReference type="Gene3D" id="3.30.450.20">
    <property type="entry name" value="PAS domain"/>
    <property type="match status" value="2"/>
</dbReference>
<dbReference type="GO" id="GO:0004383">
    <property type="term" value="F:guanylate cyclase activity"/>
    <property type="evidence" value="ECO:0007669"/>
    <property type="project" value="UniProtKB-EC"/>
</dbReference>
<dbReference type="CDD" id="cd17546">
    <property type="entry name" value="REC_hyHK_CKI1_RcsC-like"/>
    <property type="match status" value="1"/>
</dbReference>
<dbReference type="SUPFAM" id="SSF55874">
    <property type="entry name" value="ATPase domain of HSP90 chaperone/DNA topoisomerase II/histidine kinase"/>
    <property type="match status" value="1"/>
</dbReference>
<dbReference type="Pfam" id="PF00072">
    <property type="entry name" value="Response_reg"/>
    <property type="match status" value="1"/>
</dbReference>
<evidence type="ECO:0000256" key="3">
    <source>
        <dbReference type="ARBA" id="ARBA00012438"/>
    </source>
</evidence>
<dbReference type="PROSITE" id="PS50110">
    <property type="entry name" value="RESPONSE_REGULATORY"/>
    <property type="match status" value="1"/>
</dbReference>
<dbReference type="InterPro" id="IPR001789">
    <property type="entry name" value="Sig_transdc_resp-reg_receiver"/>
</dbReference>
<dbReference type="InterPro" id="IPR003661">
    <property type="entry name" value="HisK_dim/P_dom"/>
</dbReference>
<dbReference type="PROSITE" id="PS50112">
    <property type="entry name" value="PAS"/>
    <property type="match status" value="2"/>
</dbReference>